<keyword evidence="6" id="KW-0012">Acyltransferase</keyword>
<dbReference type="SUPFAM" id="SSF51998">
    <property type="entry name" value="PFL-like glycyl radical enzymes"/>
    <property type="match status" value="1"/>
</dbReference>
<dbReference type="PROSITE" id="PS51554">
    <property type="entry name" value="PFL"/>
    <property type="match status" value="1"/>
</dbReference>
<dbReference type="EMBL" id="FP929061">
    <property type="protein sequence ID" value="CBL38625.1"/>
    <property type="molecule type" value="Genomic_DNA"/>
</dbReference>
<name>D4N180_ANAHA</name>
<dbReference type="GO" id="GO:0016829">
    <property type="term" value="F:lyase activity"/>
    <property type="evidence" value="ECO:0007669"/>
    <property type="project" value="UniProtKB-KW"/>
</dbReference>
<gene>
    <name evidence="6" type="ORF">CL2_17030</name>
</gene>
<dbReference type="PANTHER" id="PTHR43641">
    <property type="entry name" value="FORMATE ACETYLTRANSFERASE 3-RELATED"/>
    <property type="match status" value="1"/>
</dbReference>
<dbReference type="PANTHER" id="PTHR43641:SF2">
    <property type="entry name" value="DEHYDRATASE YBIW-RELATED"/>
    <property type="match status" value="1"/>
</dbReference>
<dbReference type="EC" id="2.3.1.54" evidence="6"/>
<dbReference type="PROSITE" id="PS51149">
    <property type="entry name" value="GLY_RADICAL_2"/>
    <property type="match status" value="1"/>
</dbReference>
<dbReference type="GO" id="GO:0005829">
    <property type="term" value="C:cytosol"/>
    <property type="evidence" value="ECO:0007669"/>
    <property type="project" value="TreeGrafter"/>
</dbReference>
<keyword evidence="6" id="KW-0670">Pyruvate</keyword>
<feature type="domain" description="PFL" evidence="5">
    <location>
        <begin position="2"/>
        <end position="636"/>
    </location>
</feature>
<reference evidence="6 7" key="2">
    <citation type="submission" date="2010-03" db="EMBL/GenBank/DDBJ databases">
        <authorList>
            <person name="Pajon A."/>
        </authorList>
    </citation>
    <scope>NUCLEOTIDE SEQUENCE [LARGE SCALE GENOMIC DNA]</scope>
    <source>
        <strain evidence="6 7">SSC/2</strain>
    </source>
</reference>
<organism evidence="6 7">
    <name type="scientific">Anaerostipes hadrus</name>
    <dbReference type="NCBI Taxonomy" id="649756"/>
    <lineage>
        <taxon>Bacteria</taxon>
        <taxon>Bacillati</taxon>
        <taxon>Bacillota</taxon>
        <taxon>Clostridia</taxon>
        <taxon>Lachnospirales</taxon>
        <taxon>Lachnospiraceae</taxon>
        <taxon>Anaerostipes</taxon>
    </lineage>
</organism>
<reference evidence="6 7" key="1">
    <citation type="submission" date="2010-03" db="EMBL/GenBank/DDBJ databases">
        <title>The genome sequence of Clostridiales sp. SSC/2.</title>
        <authorList>
            <consortium name="metaHIT consortium -- http://www.metahit.eu/"/>
            <person name="Pajon A."/>
            <person name="Turner K."/>
            <person name="Parkhill J."/>
            <person name="Duncan S."/>
            <person name="Flint H."/>
        </authorList>
    </citation>
    <scope>NUCLEOTIDE SEQUENCE [LARGE SCALE GENOMIC DNA]</scope>
    <source>
        <strain evidence="6 7">SSC/2</strain>
    </source>
</reference>
<evidence type="ECO:0000256" key="3">
    <source>
        <dbReference type="PROSITE-ProRule" id="PRU00493"/>
    </source>
</evidence>
<dbReference type="Gene3D" id="3.20.70.20">
    <property type="match status" value="1"/>
</dbReference>
<dbReference type="GO" id="GO:0008861">
    <property type="term" value="F:formate C-acetyltransferase activity"/>
    <property type="evidence" value="ECO:0007669"/>
    <property type="project" value="UniProtKB-EC"/>
</dbReference>
<sequence length="767" mass="87179">MVKFDVDGAQNVEVSVKIPCEKSLKEQLEIMEEYTRVHKEGAGLSKESRELNCLNVLYPRMFRKIEPQDKIAGRLDFLPIGFGCVTSLGGVGHYCVFNKLRAFQAKLDNEEDKKRVDALYDYWLDHDVKTIYCKEMLTETTVGRFIDPKYPLIATARLSGMMLDYPKLLEKGIGGLRQEIFEKFKKDQDNEFYKAALGCLDIFVNSAEALKQKALEQSHEESGECKKELLQMARVLEKIKTQKPETFQEALQLIWLYALLSGVINYGRLDDYLGPYLVKDLEEGRLTEEEAYDYVHSLWTMIENRRTTVNGRIIVGGKGRKHPKEADVFLHIAMKVAKNTRYVEPQFTLRFDKDTSDEIWDEALDALGAGATYPTLYNDEVNIPAVAYGMRIDEEDAKQYVPFGCTEFVIQGKSTGTPNICMNLLKILNIFMNEGIDPMDGLDKSGGCTIPPLATYQTFDQFFDGYKKFLDYYMDLSIDRQYRSYEIMNEHVGFLFTSILMDDCIGRGKALLDGGVKYLGGTNEVYGSINASDSLWAIKDLVFDQKNYTLDELNKAVLANFEGYEEVRKDCLDCDKYGNDLDTADNMANELYEYVAKGVRNRGIEAGMQYFLIVLSNNQLNTEWGNQTAASPDGRLSEMYMNPANNPQGGADKSGPTAMLNSLAKFDAKYHAGSVQNMKFSPSMFNQNREFIKALMKTYFFRKGGCHLMVTVVDKKTLEDAVDHPEKYPNLIVRVSGFSAVFVNLTPEVQQELLSRATYDEERCRVS</sequence>
<dbReference type="RefSeq" id="WP_008392123.1">
    <property type="nucleotide sequence ID" value="NC_021016.1"/>
</dbReference>
<keyword evidence="2 6" id="KW-0456">Lyase</keyword>
<dbReference type="Pfam" id="PF01228">
    <property type="entry name" value="Gly_radical"/>
    <property type="match status" value="1"/>
</dbReference>
<dbReference type="Proteomes" id="UP000008960">
    <property type="component" value="Chromosome"/>
</dbReference>
<evidence type="ECO:0000313" key="7">
    <source>
        <dbReference type="Proteomes" id="UP000008960"/>
    </source>
</evidence>
<accession>D4N180</accession>
<dbReference type="InterPro" id="IPR051215">
    <property type="entry name" value="GRE"/>
</dbReference>
<dbReference type="Pfam" id="PF02901">
    <property type="entry name" value="PFL-like"/>
    <property type="match status" value="1"/>
</dbReference>
<keyword evidence="6" id="KW-0808">Transferase</keyword>
<feature type="modified residue" description="Glycine radical" evidence="3">
    <location>
        <position position="737"/>
    </location>
</feature>
<dbReference type="PATRIC" id="fig|245018.3.peg.1996"/>
<dbReference type="InterPro" id="IPR001150">
    <property type="entry name" value="Gly_radical"/>
</dbReference>
<evidence type="ECO:0000259" key="5">
    <source>
        <dbReference type="PROSITE" id="PS51554"/>
    </source>
</evidence>
<dbReference type="AlphaFoldDB" id="D4N180"/>
<protein>
    <submittedName>
        <fullName evidence="6">Pyruvate-formate lyase</fullName>
        <ecNumber evidence="6">2.3.1.54</ecNumber>
    </submittedName>
</protein>
<evidence type="ECO:0000259" key="4">
    <source>
        <dbReference type="PROSITE" id="PS51149"/>
    </source>
</evidence>
<proteinExistence type="predicted"/>
<dbReference type="KEGG" id="bprl:CL2_17030"/>
<evidence type="ECO:0000256" key="1">
    <source>
        <dbReference type="ARBA" id="ARBA00022818"/>
    </source>
</evidence>
<feature type="domain" description="Glycine radical" evidence="4">
    <location>
        <begin position="643"/>
        <end position="762"/>
    </location>
</feature>
<keyword evidence="1 3" id="KW-0556">Organic radical</keyword>
<evidence type="ECO:0000313" key="6">
    <source>
        <dbReference type="EMBL" id="CBL38625.1"/>
    </source>
</evidence>
<evidence type="ECO:0000256" key="2">
    <source>
        <dbReference type="ARBA" id="ARBA00023239"/>
    </source>
</evidence>
<dbReference type="InterPro" id="IPR004184">
    <property type="entry name" value="PFL_dom"/>
</dbReference>